<evidence type="ECO:0000313" key="1">
    <source>
        <dbReference type="EMBL" id="CAN0508925.1"/>
    </source>
</evidence>
<sequence length="770" mass="86032">MASEVARHLLFQSHITTKTAHTSSQVSDHEQKQKESPRSLTMSGHVGFESLPDQLVNRSIQQGFCFNILCVGETGIGKSTLIDTLFNTNFEDHESSHFYPHVRLKAQTYELQESNVRLKLTIVNTVGFGDQINKEESYQPIVDYIDAQFEAYLQEELKIKRSLFNYHDSRVHVCLYFISPTGHSLKTLDLLTMKSLDSKVNIIPVIAKADAISKTELQKFKIKLMSELVSNGVQIYHFPTDDETIAKINASMNGHLPFAVVGSMDEVKVGNKMVKARQYPWGIVQVENENHCDFVKLREMLICTNMEDLRDQTHTRHYELYRRRKLEEMGFMDVGPENQPLSLQETYEAKRHEFYGERQRKEEEMKQLFVQRVKEKEAILKEAEREASAKFEHLKRVHQEEKLRLEEKRRLLEEEIIAFSKKKATSEIYQNQTFMTPGSNLRKDKDRKKEPGYRLELLCFDVRACETIGGRKDAEEAPILCKTKVPDHRSVQATERPYDAPRAAAKGLKASASETSVRTASATVHRAHPHPGPARSGAQLCCPGSTRPAGEEKGLSRPAPPPLRLLRSCLPSGASARASPPANGSRCKLLPPGSAQRPESRARNPCMSPSADVGPVRERTMDVCPERRRAVRGPPVEPLASPGAGGRARCSDPLSPPPSPLFAFLGICALSLIRVQSPPLPGTAPSSRAWRPAQSQLNRPLSGPSAARPPGAYLLGGLPVTWSLFLRSSFCSYGDPYGHFLIGDPSSFARLALLPSLLPSRFKQANSSAP</sequence>
<proteinExistence type="predicted"/>
<dbReference type="Proteomes" id="UP001162501">
    <property type="component" value="Chromosome 4"/>
</dbReference>
<name>A0AC59ZTK0_RANTA</name>
<dbReference type="EMBL" id="OX596088">
    <property type="protein sequence ID" value="CAN0508925.1"/>
    <property type="molecule type" value="Genomic_DNA"/>
</dbReference>
<evidence type="ECO:0000313" key="2">
    <source>
        <dbReference type="Proteomes" id="UP001162501"/>
    </source>
</evidence>
<organism evidence="1 2">
    <name type="scientific">Rangifer tarandus platyrhynchus</name>
    <name type="common">Svalbard reindeer</name>
    <dbReference type="NCBI Taxonomy" id="3082113"/>
    <lineage>
        <taxon>Eukaryota</taxon>
        <taxon>Metazoa</taxon>
        <taxon>Chordata</taxon>
        <taxon>Craniata</taxon>
        <taxon>Vertebrata</taxon>
        <taxon>Euteleostomi</taxon>
        <taxon>Mammalia</taxon>
        <taxon>Eutheria</taxon>
        <taxon>Laurasiatheria</taxon>
        <taxon>Artiodactyla</taxon>
        <taxon>Ruminantia</taxon>
        <taxon>Pecora</taxon>
        <taxon>Cervidae</taxon>
        <taxon>Odocoileinae</taxon>
        <taxon>Rangifer</taxon>
    </lineage>
</organism>
<gene>
    <name evidence="1" type="ORF">MRATA1EN22A_LOCUS22858</name>
</gene>
<accession>A0AC59ZTK0</accession>
<reference evidence="1" key="1">
    <citation type="submission" date="2023-05" db="EMBL/GenBank/DDBJ databases">
        <authorList>
            <consortium name="ELIXIR-Norway"/>
        </authorList>
    </citation>
    <scope>NUCLEOTIDE SEQUENCE</scope>
</reference>
<reference evidence="1" key="2">
    <citation type="submission" date="2025-03" db="EMBL/GenBank/DDBJ databases">
        <authorList>
            <consortium name="ELIXIR-Norway"/>
            <consortium name="Elixir Norway"/>
        </authorList>
    </citation>
    <scope>NUCLEOTIDE SEQUENCE</scope>
</reference>
<protein>
    <submittedName>
        <fullName evidence="1">Uncharacterized protein</fullName>
    </submittedName>
</protein>